<name>A0A7J0FPR8_9ERIC</name>
<dbReference type="Proteomes" id="UP000585474">
    <property type="component" value="Unassembled WGS sequence"/>
</dbReference>
<dbReference type="EMBL" id="BJWL01000014">
    <property type="protein sequence ID" value="GFZ00554.1"/>
    <property type="molecule type" value="Genomic_DNA"/>
</dbReference>
<gene>
    <name evidence="2" type="ORF">Acr_14g0001890</name>
</gene>
<comment type="caution">
    <text evidence="2">The sequence shown here is derived from an EMBL/GenBank/DDBJ whole genome shotgun (WGS) entry which is preliminary data.</text>
</comment>
<protein>
    <submittedName>
        <fullName evidence="2">Uncharacterized protein</fullName>
    </submittedName>
</protein>
<feature type="region of interest" description="Disordered" evidence="1">
    <location>
        <begin position="58"/>
        <end position="79"/>
    </location>
</feature>
<keyword evidence="3" id="KW-1185">Reference proteome</keyword>
<accession>A0A7J0FPR8</accession>
<organism evidence="2 3">
    <name type="scientific">Actinidia rufa</name>
    <dbReference type="NCBI Taxonomy" id="165716"/>
    <lineage>
        <taxon>Eukaryota</taxon>
        <taxon>Viridiplantae</taxon>
        <taxon>Streptophyta</taxon>
        <taxon>Embryophyta</taxon>
        <taxon>Tracheophyta</taxon>
        <taxon>Spermatophyta</taxon>
        <taxon>Magnoliopsida</taxon>
        <taxon>eudicotyledons</taxon>
        <taxon>Gunneridae</taxon>
        <taxon>Pentapetalae</taxon>
        <taxon>asterids</taxon>
        <taxon>Ericales</taxon>
        <taxon>Actinidiaceae</taxon>
        <taxon>Actinidia</taxon>
    </lineage>
</organism>
<proteinExistence type="predicted"/>
<evidence type="ECO:0000313" key="3">
    <source>
        <dbReference type="Proteomes" id="UP000585474"/>
    </source>
</evidence>
<evidence type="ECO:0000313" key="2">
    <source>
        <dbReference type="EMBL" id="GFZ00554.1"/>
    </source>
</evidence>
<evidence type="ECO:0000256" key="1">
    <source>
        <dbReference type="SAM" id="MobiDB-lite"/>
    </source>
</evidence>
<reference evidence="2 3" key="1">
    <citation type="submission" date="2019-07" db="EMBL/GenBank/DDBJ databases">
        <title>De Novo Assembly of kiwifruit Actinidia rufa.</title>
        <authorList>
            <person name="Sugita-Konishi S."/>
            <person name="Sato K."/>
            <person name="Mori E."/>
            <person name="Abe Y."/>
            <person name="Kisaki G."/>
            <person name="Hamano K."/>
            <person name="Suezawa K."/>
            <person name="Otani M."/>
            <person name="Fukuda T."/>
            <person name="Manabe T."/>
            <person name="Gomi K."/>
            <person name="Tabuchi M."/>
            <person name="Akimitsu K."/>
            <person name="Kataoka I."/>
        </authorList>
    </citation>
    <scope>NUCLEOTIDE SEQUENCE [LARGE SCALE GENOMIC DNA]</scope>
    <source>
        <strain evidence="3">cv. Fuchu</strain>
    </source>
</reference>
<sequence length="150" mass="17085">MIVPVVPRKVGTASSQPWTTATATATATMMRCCCLMRSAREGRRRSKVSLGLSPKKLFDRSSLSRSEGQRKKRRLEEVVDKAPSMGMSELTEAITNLEKEFGTQMTKFRSEVNTRLTTLEEEFSRNMTMIQEMHGMLIRMQAKDEDEDED</sequence>
<dbReference type="AlphaFoldDB" id="A0A7J0FPR8"/>